<proteinExistence type="inferred from homology"/>
<keyword evidence="9" id="KW-0325">Glycoprotein</keyword>
<protein>
    <recommendedName>
        <fullName evidence="14">GPI transamidase component PIG-S</fullName>
    </recommendedName>
</protein>
<dbReference type="Pfam" id="PF10510">
    <property type="entry name" value="PIG-S"/>
    <property type="match status" value="1"/>
</dbReference>
<name>A0A0D2H004_9EURO</name>
<dbReference type="UniPathway" id="UPA00196"/>
<evidence type="ECO:0000256" key="1">
    <source>
        <dbReference type="ARBA" id="ARBA00004477"/>
    </source>
</evidence>
<keyword evidence="13" id="KW-1185">Reference proteome</keyword>
<dbReference type="GO" id="GO:0042765">
    <property type="term" value="C:GPI-anchor transamidase complex"/>
    <property type="evidence" value="ECO:0007669"/>
    <property type="project" value="InterPro"/>
</dbReference>
<evidence type="ECO:0000256" key="5">
    <source>
        <dbReference type="ARBA" id="ARBA00022692"/>
    </source>
</evidence>
<dbReference type="Proteomes" id="UP000053029">
    <property type="component" value="Unassembled WGS sequence"/>
</dbReference>
<feature type="transmembrane region" description="Helical" evidence="11">
    <location>
        <begin position="32"/>
        <end position="49"/>
    </location>
</feature>
<dbReference type="GeneID" id="25302949"/>
<dbReference type="RefSeq" id="XP_013288018.1">
    <property type="nucleotide sequence ID" value="XM_013432564.1"/>
</dbReference>
<evidence type="ECO:0000256" key="6">
    <source>
        <dbReference type="ARBA" id="ARBA00022824"/>
    </source>
</evidence>
<dbReference type="PANTHER" id="PTHR21072:SF13">
    <property type="entry name" value="GPI TRANSAMIDASE COMPONENT PIG-S"/>
    <property type="match status" value="1"/>
</dbReference>
<keyword evidence="7 11" id="KW-1133">Transmembrane helix</keyword>
<evidence type="ECO:0000256" key="11">
    <source>
        <dbReference type="SAM" id="Phobius"/>
    </source>
</evidence>
<evidence type="ECO:0000256" key="10">
    <source>
        <dbReference type="SAM" id="MobiDB-lite"/>
    </source>
</evidence>
<feature type="region of interest" description="Disordered" evidence="10">
    <location>
        <begin position="1"/>
        <end position="22"/>
    </location>
</feature>
<dbReference type="EMBL" id="KN846970">
    <property type="protein sequence ID" value="KIW84210.1"/>
    <property type="molecule type" value="Genomic_DNA"/>
</dbReference>
<comment type="similarity">
    <text evidence="3">Belongs to the PIGS family.</text>
</comment>
<evidence type="ECO:0000256" key="4">
    <source>
        <dbReference type="ARBA" id="ARBA00022502"/>
    </source>
</evidence>
<evidence type="ECO:0008006" key="14">
    <source>
        <dbReference type="Google" id="ProtNLM"/>
    </source>
</evidence>
<comment type="pathway">
    <text evidence="2">Glycolipid biosynthesis; glycosylphosphatidylinositol-anchor biosynthesis.</text>
</comment>
<dbReference type="AlphaFoldDB" id="A0A0D2H004"/>
<dbReference type="GO" id="GO:0016255">
    <property type="term" value="P:attachment of GPI anchor to protein"/>
    <property type="evidence" value="ECO:0007669"/>
    <property type="project" value="InterPro"/>
</dbReference>
<evidence type="ECO:0000313" key="13">
    <source>
        <dbReference type="Proteomes" id="UP000053029"/>
    </source>
</evidence>
<reference evidence="12 13" key="1">
    <citation type="submission" date="2015-01" db="EMBL/GenBank/DDBJ databases">
        <title>The Genome Sequence of Fonsecaea pedrosoi CBS 271.37.</title>
        <authorList>
            <consortium name="The Broad Institute Genomics Platform"/>
            <person name="Cuomo C."/>
            <person name="de Hoog S."/>
            <person name="Gorbushina A."/>
            <person name="Stielow B."/>
            <person name="Teixiera M."/>
            <person name="Abouelleil A."/>
            <person name="Chapman S.B."/>
            <person name="Priest M."/>
            <person name="Young S.K."/>
            <person name="Wortman J."/>
            <person name="Nusbaum C."/>
            <person name="Birren B."/>
        </authorList>
    </citation>
    <scope>NUCLEOTIDE SEQUENCE [LARGE SCALE GENOMIC DNA]</scope>
    <source>
        <strain evidence="12 13">CBS 271.37</strain>
    </source>
</reference>
<evidence type="ECO:0000256" key="7">
    <source>
        <dbReference type="ARBA" id="ARBA00022989"/>
    </source>
</evidence>
<keyword evidence="8 11" id="KW-0472">Membrane</keyword>
<gene>
    <name evidence="12" type="ORF">Z517_03459</name>
</gene>
<keyword evidence="5 11" id="KW-0812">Transmembrane</keyword>
<dbReference type="PANTHER" id="PTHR21072">
    <property type="entry name" value="GPI TRANSAMIDASE COMPONENT PIG-S"/>
    <property type="match status" value="1"/>
</dbReference>
<dbReference type="HOGENOM" id="CLU_010026_1_0_1"/>
<evidence type="ECO:0000256" key="3">
    <source>
        <dbReference type="ARBA" id="ARBA00005316"/>
    </source>
</evidence>
<evidence type="ECO:0000256" key="8">
    <source>
        <dbReference type="ARBA" id="ARBA00023136"/>
    </source>
</evidence>
<evidence type="ECO:0000256" key="2">
    <source>
        <dbReference type="ARBA" id="ARBA00004687"/>
    </source>
</evidence>
<dbReference type="InterPro" id="IPR019540">
    <property type="entry name" value="PtdIno-glycan_biosynth_class_S"/>
</dbReference>
<dbReference type="STRING" id="1442368.A0A0D2H004"/>
<evidence type="ECO:0000313" key="12">
    <source>
        <dbReference type="EMBL" id="KIW84210.1"/>
    </source>
</evidence>
<dbReference type="OrthoDB" id="28748at2759"/>
<keyword evidence="4" id="KW-0337">GPI-anchor biosynthesis</keyword>
<dbReference type="GO" id="GO:0006506">
    <property type="term" value="P:GPI anchor biosynthetic process"/>
    <property type="evidence" value="ECO:0007669"/>
    <property type="project" value="UniProtKB-UniPathway"/>
</dbReference>
<feature type="transmembrane region" description="Helical" evidence="11">
    <location>
        <begin position="531"/>
        <end position="550"/>
    </location>
</feature>
<sequence length="568" mass="62074">MEQVPTTPPDAVPLSKQPPPETPEAVSLRTKIVLSFWVVIILLGLPVWWQTTSIYRASLPLQDMLDWADGLNTPTTIPLHIWLSASNLPCSDAQKLVQDTQRALDDLNEYPTFHQRLHLVNLGRDGQGAGGKRETMGASCGEDPASLHHGTPALKILLEPTEGNFAFTLDAVTATARASIPSGLGGDIAKILAESLYALFREEQIAAALQTVSLTSHGHNAQAFLRSQPYDVVVKVEKQLNRAYKPSPEFHLTFSLLTASGAPAGWDIDEALRDHIGPLVQALSSIADFEIQTQVQLYSTLPPTIQPTRREGQNGTFLQQNELTAFVNSAEWPLAPSIGDGPTLNFILYVPARDQIPLRVDGVDENSWLIPQWGGIQILNPPLYLHAVHGNMVPAYLDLELLHLPFETFALQLLSLLGVSHPGDPGPPRPLQLRLDAYKRLSALSLSLHAASSLGSLARLAQRLSNIPIPRHVAQLVDDSIANLKACCIFLLEGRFDLTLEHAKTAFKDSEKAFFDKSMVGQVYFPDEHKIAVLLPLLGPVGVPLIVGLLREVKRVLSTRRAAKVGAH</sequence>
<accession>A0A0D2H004</accession>
<evidence type="ECO:0000256" key="9">
    <source>
        <dbReference type="ARBA" id="ARBA00023180"/>
    </source>
</evidence>
<dbReference type="VEuPathDB" id="FungiDB:Z517_03459"/>
<organism evidence="12 13">
    <name type="scientific">Fonsecaea pedrosoi CBS 271.37</name>
    <dbReference type="NCBI Taxonomy" id="1442368"/>
    <lineage>
        <taxon>Eukaryota</taxon>
        <taxon>Fungi</taxon>
        <taxon>Dikarya</taxon>
        <taxon>Ascomycota</taxon>
        <taxon>Pezizomycotina</taxon>
        <taxon>Eurotiomycetes</taxon>
        <taxon>Chaetothyriomycetidae</taxon>
        <taxon>Chaetothyriales</taxon>
        <taxon>Herpotrichiellaceae</taxon>
        <taxon>Fonsecaea</taxon>
    </lineage>
</organism>
<keyword evidence="6" id="KW-0256">Endoplasmic reticulum</keyword>
<comment type="subcellular location">
    <subcellularLocation>
        <location evidence="1">Endoplasmic reticulum membrane</location>
        <topology evidence="1">Multi-pass membrane protein</topology>
    </subcellularLocation>
</comment>